<dbReference type="CDD" id="cd04766">
    <property type="entry name" value="HTH_HspR"/>
    <property type="match status" value="1"/>
</dbReference>
<dbReference type="Gene3D" id="1.10.1660.10">
    <property type="match status" value="1"/>
</dbReference>
<dbReference type="SUPFAM" id="SSF46955">
    <property type="entry name" value="Putative DNA-binding domain"/>
    <property type="match status" value="1"/>
</dbReference>
<dbReference type="Pfam" id="PF13411">
    <property type="entry name" value="MerR_1"/>
    <property type="match status" value="1"/>
</dbReference>
<dbReference type="InterPro" id="IPR009061">
    <property type="entry name" value="DNA-bd_dom_put_sf"/>
</dbReference>
<dbReference type="Proteomes" id="UP000712673">
    <property type="component" value="Unassembled WGS sequence"/>
</dbReference>
<organism evidence="3 4">
    <name type="scientific">Tectimicrobiota bacterium</name>
    <dbReference type="NCBI Taxonomy" id="2528274"/>
    <lineage>
        <taxon>Bacteria</taxon>
        <taxon>Pseudomonadati</taxon>
        <taxon>Nitrospinota/Tectimicrobiota group</taxon>
        <taxon>Candidatus Tectimicrobiota</taxon>
    </lineage>
</organism>
<dbReference type="PANTHER" id="PTHR30204">
    <property type="entry name" value="REDOX-CYCLING DRUG-SENSING TRANSCRIPTIONAL ACTIVATOR SOXR"/>
    <property type="match status" value="1"/>
</dbReference>
<dbReference type="EMBL" id="VGLS01000041">
    <property type="protein sequence ID" value="MBM3222663.1"/>
    <property type="molecule type" value="Genomic_DNA"/>
</dbReference>
<evidence type="ECO:0000313" key="3">
    <source>
        <dbReference type="EMBL" id="MBM3222663.1"/>
    </source>
</evidence>
<gene>
    <name evidence="3" type="ORF">FJZ47_02495</name>
</gene>
<evidence type="ECO:0000256" key="1">
    <source>
        <dbReference type="ARBA" id="ARBA00023125"/>
    </source>
</evidence>
<dbReference type="NCBIfam" id="NF047375">
    <property type="entry name" value="HeatShock_HspR"/>
    <property type="match status" value="1"/>
</dbReference>
<comment type="caution">
    <text evidence="3">The sequence shown here is derived from an EMBL/GenBank/DDBJ whole genome shotgun (WGS) entry which is preliminary data.</text>
</comment>
<evidence type="ECO:0000259" key="2">
    <source>
        <dbReference type="PROSITE" id="PS50937"/>
    </source>
</evidence>
<dbReference type="InterPro" id="IPR000551">
    <property type="entry name" value="MerR-type_HTH_dom"/>
</dbReference>
<dbReference type="GO" id="GO:0003677">
    <property type="term" value="F:DNA binding"/>
    <property type="evidence" value="ECO:0007669"/>
    <property type="project" value="UniProtKB-KW"/>
</dbReference>
<dbReference type="SMART" id="SM00422">
    <property type="entry name" value="HTH_MERR"/>
    <property type="match status" value="1"/>
</dbReference>
<accession>A0A937VX39</accession>
<reference evidence="3" key="1">
    <citation type="submission" date="2019-03" db="EMBL/GenBank/DDBJ databases">
        <title>Lake Tanganyika Metagenome-Assembled Genomes (MAGs).</title>
        <authorList>
            <person name="Tran P."/>
        </authorList>
    </citation>
    <scope>NUCLEOTIDE SEQUENCE</scope>
    <source>
        <strain evidence="3">K_DeepCast_65m_m2_066</strain>
    </source>
</reference>
<feature type="domain" description="HTH merR-type" evidence="2">
    <location>
        <begin position="8"/>
        <end position="77"/>
    </location>
</feature>
<dbReference type="PANTHER" id="PTHR30204:SF58">
    <property type="entry name" value="HTH-TYPE TRANSCRIPTIONAL REGULATOR YFMP"/>
    <property type="match status" value="1"/>
</dbReference>
<proteinExistence type="predicted"/>
<sequence>MAADDQQVFSISRIAQMLHVHPQTLRLYERAGFVKPVRTHGATRLYSQQDIDQLRLILHLTRDLGVNLAGVEIILRMQRQIEHLQDEIASLQQLLTAPAPVQSGETVQTQALMKATPRKLVKIS</sequence>
<protein>
    <submittedName>
        <fullName evidence="3">MerR family transcriptional regulator</fullName>
    </submittedName>
</protein>
<keyword evidence="1" id="KW-0238">DNA-binding</keyword>
<dbReference type="PROSITE" id="PS50937">
    <property type="entry name" value="HTH_MERR_2"/>
    <property type="match status" value="1"/>
</dbReference>
<evidence type="ECO:0000313" key="4">
    <source>
        <dbReference type="Proteomes" id="UP000712673"/>
    </source>
</evidence>
<dbReference type="AlphaFoldDB" id="A0A937VX39"/>
<dbReference type="InterPro" id="IPR047057">
    <property type="entry name" value="MerR_fam"/>
</dbReference>
<name>A0A937VX39_UNCTE</name>
<dbReference type="GO" id="GO:0003700">
    <property type="term" value="F:DNA-binding transcription factor activity"/>
    <property type="evidence" value="ECO:0007669"/>
    <property type="project" value="InterPro"/>
</dbReference>